<feature type="domain" description="Nudix hydrolase" evidence="1">
    <location>
        <begin position="5"/>
        <end position="71"/>
    </location>
</feature>
<gene>
    <name evidence="2" type="ORF">KK062_30405</name>
</gene>
<dbReference type="RefSeq" id="WP_254088125.1">
    <property type="nucleotide sequence ID" value="NZ_JAHESE010000194.1"/>
</dbReference>
<evidence type="ECO:0000313" key="3">
    <source>
        <dbReference type="Proteomes" id="UP001319080"/>
    </source>
</evidence>
<dbReference type="InterPro" id="IPR015797">
    <property type="entry name" value="NUDIX_hydrolase-like_dom_sf"/>
</dbReference>
<dbReference type="SUPFAM" id="SSF55811">
    <property type="entry name" value="Nudix"/>
    <property type="match status" value="1"/>
</dbReference>
<evidence type="ECO:0000259" key="1">
    <source>
        <dbReference type="Pfam" id="PF00293"/>
    </source>
</evidence>
<proteinExistence type="predicted"/>
<accession>A0AAP2GT75</accession>
<sequence>IDVKTSFAYKFIYKTKLDKELTEHEYDHVFVGVYDGKPAVNAEEVEDWKYVDVDALKKDITDHPDKYTSWFKLIMSHPELNKQLSKVDY</sequence>
<reference evidence="2 3" key="1">
    <citation type="submission" date="2021-05" db="EMBL/GenBank/DDBJ databases">
        <title>A Polyphasic approach of four new species of the genus Ohtaekwangia: Ohtaekwangia histidinii sp. nov., Ohtaekwangia cretensis sp. nov., Ohtaekwangia indiensis sp. nov., Ohtaekwangia reichenbachii sp. nov. from diverse environment.</title>
        <authorList>
            <person name="Octaviana S."/>
        </authorList>
    </citation>
    <scope>NUCLEOTIDE SEQUENCE [LARGE SCALE GENOMIC DNA]</scope>
    <source>
        <strain evidence="2 3">PWU5</strain>
    </source>
</reference>
<dbReference type="Pfam" id="PF00293">
    <property type="entry name" value="NUDIX"/>
    <property type="match status" value="1"/>
</dbReference>
<protein>
    <submittedName>
        <fullName evidence="2">NUDIX domain-containing protein</fullName>
    </submittedName>
</protein>
<dbReference type="InterPro" id="IPR000086">
    <property type="entry name" value="NUDIX_hydrolase_dom"/>
</dbReference>
<dbReference type="EMBL" id="JAHESE010000194">
    <property type="protein sequence ID" value="MBT1712586.1"/>
    <property type="molecule type" value="Genomic_DNA"/>
</dbReference>
<feature type="non-terminal residue" evidence="2">
    <location>
        <position position="89"/>
    </location>
</feature>
<dbReference type="Gene3D" id="3.90.79.10">
    <property type="entry name" value="Nucleoside Triphosphate Pyrophosphohydrolase"/>
    <property type="match status" value="1"/>
</dbReference>
<dbReference type="AlphaFoldDB" id="A0AAP2GT75"/>
<comment type="caution">
    <text evidence="2">The sequence shown here is derived from an EMBL/GenBank/DDBJ whole genome shotgun (WGS) entry which is preliminary data.</text>
</comment>
<evidence type="ECO:0000313" key="2">
    <source>
        <dbReference type="EMBL" id="MBT1712586.1"/>
    </source>
</evidence>
<feature type="non-terminal residue" evidence="2">
    <location>
        <position position="1"/>
    </location>
</feature>
<name>A0AAP2GT75_9BACT</name>
<dbReference type="Proteomes" id="UP001319080">
    <property type="component" value="Unassembled WGS sequence"/>
</dbReference>
<keyword evidence="3" id="KW-1185">Reference proteome</keyword>
<organism evidence="2 3">
    <name type="scientific">Dawidia cretensis</name>
    <dbReference type="NCBI Taxonomy" id="2782350"/>
    <lineage>
        <taxon>Bacteria</taxon>
        <taxon>Pseudomonadati</taxon>
        <taxon>Bacteroidota</taxon>
        <taxon>Cytophagia</taxon>
        <taxon>Cytophagales</taxon>
        <taxon>Chryseotaleaceae</taxon>
        <taxon>Dawidia</taxon>
    </lineage>
</organism>